<name>A0ABW5V215_9MICO</name>
<reference evidence="5" key="1">
    <citation type="journal article" date="2019" name="Int. J. Syst. Evol. Microbiol.">
        <title>The Global Catalogue of Microorganisms (GCM) 10K type strain sequencing project: providing services to taxonomists for standard genome sequencing and annotation.</title>
        <authorList>
            <consortium name="The Broad Institute Genomics Platform"/>
            <consortium name="The Broad Institute Genome Sequencing Center for Infectious Disease"/>
            <person name="Wu L."/>
            <person name="Ma J."/>
        </authorList>
    </citation>
    <scope>NUCLEOTIDE SEQUENCE [LARGE SCALE GENOMIC DNA]</scope>
    <source>
        <strain evidence="5">TISTR 1514</strain>
    </source>
</reference>
<dbReference type="PANTHER" id="PTHR30466">
    <property type="entry name" value="FLAVIN REDUCTASE"/>
    <property type="match status" value="1"/>
</dbReference>
<evidence type="ECO:0000256" key="1">
    <source>
        <dbReference type="ARBA" id="ARBA00008898"/>
    </source>
</evidence>
<comment type="similarity">
    <text evidence="1">Belongs to the non-flavoprotein flavin reductase family.</text>
</comment>
<proteinExistence type="inferred from homology"/>
<comment type="caution">
    <text evidence="4">The sequence shown here is derived from an EMBL/GenBank/DDBJ whole genome shotgun (WGS) entry which is preliminary data.</text>
</comment>
<evidence type="ECO:0000313" key="4">
    <source>
        <dbReference type="EMBL" id="MFD2759328.1"/>
    </source>
</evidence>
<dbReference type="InterPro" id="IPR012349">
    <property type="entry name" value="Split_barrel_FMN-bd"/>
</dbReference>
<dbReference type="GO" id="GO:0016491">
    <property type="term" value="F:oxidoreductase activity"/>
    <property type="evidence" value="ECO:0007669"/>
    <property type="project" value="UniProtKB-KW"/>
</dbReference>
<dbReference type="SUPFAM" id="SSF50475">
    <property type="entry name" value="FMN-binding split barrel"/>
    <property type="match status" value="1"/>
</dbReference>
<dbReference type="Pfam" id="PF01613">
    <property type="entry name" value="Flavin_Reduct"/>
    <property type="match status" value="1"/>
</dbReference>
<accession>A0ABW5V215</accession>
<gene>
    <name evidence="4" type="ORF">ACFSW7_13165</name>
</gene>
<dbReference type="EC" id="1.-.-.-" evidence="4"/>
<dbReference type="InterPro" id="IPR050268">
    <property type="entry name" value="NADH-dep_flavin_reductase"/>
</dbReference>
<dbReference type="Gene3D" id="2.30.110.10">
    <property type="entry name" value="Electron Transport, Fmn-binding Protein, Chain A"/>
    <property type="match status" value="1"/>
</dbReference>
<dbReference type="RefSeq" id="WP_019619734.1">
    <property type="nucleotide sequence ID" value="NZ_JBHUNE010000010.1"/>
</dbReference>
<organism evidence="4 5">
    <name type="scientific">Gulosibacter faecalis</name>
    <dbReference type="NCBI Taxonomy" id="272240"/>
    <lineage>
        <taxon>Bacteria</taxon>
        <taxon>Bacillati</taxon>
        <taxon>Actinomycetota</taxon>
        <taxon>Actinomycetes</taxon>
        <taxon>Micrococcales</taxon>
        <taxon>Microbacteriaceae</taxon>
        <taxon>Gulosibacter</taxon>
    </lineage>
</organism>
<dbReference type="PANTHER" id="PTHR30466:SF11">
    <property type="entry name" value="FLAVIN-DEPENDENT MONOOXYGENASE, REDUCTASE SUBUNIT HSAB"/>
    <property type="match status" value="1"/>
</dbReference>
<evidence type="ECO:0000313" key="5">
    <source>
        <dbReference type="Proteomes" id="UP001597492"/>
    </source>
</evidence>
<protein>
    <submittedName>
        <fullName evidence="4">Flavin reductase family protein</fullName>
        <ecNumber evidence="4">1.-.-.-</ecNumber>
    </submittedName>
</protein>
<evidence type="ECO:0000256" key="2">
    <source>
        <dbReference type="ARBA" id="ARBA00023002"/>
    </source>
</evidence>
<feature type="domain" description="Flavin reductase like" evidence="3">
    <location>
        <begin position="20"/>
        <end position="163"/>
    </location>
</feature>
<dbReference type="SMART" id="SM00903">
    <property type="entry name" value="Flavin_Reduct"/>
    <property type="match status" value="1"/>
</dbReference>
<dbReference type="InterPro" id="IPR002563">
    <property type="entry name" value="Flavin_Rdtase-like_dom"/>
</dbReference>
<dbReference type="Proteomes" id="UP001597492">
    <property type="component" value="Unassembled WGS sequence"/>
</dbReference>
<keyword evidence="5" id="KW-1185">Reference proteome</keyword>
<evidence type="ECO:0000259" key="3">
    <source>
        <dbReference type="SMART" id="SM00903"/>
    </source>
</evidence>
<sequence>MTTTRTQFDALTEADFRNVVGHFASGVTVITTALDGKLFGSTASAFSSLSVDPLSVLACLNKTSSTNPAITESGYFAVNILSEANADLAKHFARKSDDKFAGVDYTLSEHGGVPVLEGSLATIVCEVMDAPVGGTHTVYFGRALEASAASGAPLAYYRGRFGRFEEFSI</sequence>
<keyword evidence="2 4" id="KW-0560">Oxidoreductase</keyword>
<dbReference type="EMBL" id="JBHUNE010000010">
    <property type="protein sequence ID" value="MFD2759328.1"/>
    <property type="molecule type" value="Genomic_DNA"/>
</dbReference>